<dbReference type="PANTHER" id="PTHR22903">
    <property type="entry name" value="PLEKHH PROTEIN"/>
    <property type="match status" value="1"/>
</dbReference>
<dbReference type="Proteomes" id="UP000324222">
    <property type="component" value="Unassembled WGS sequence"/>
</dbReference>
<reference evidence="4 5" key="1">
    <citation type="submission" date="2019-05" db="EMBL/GenBank/DDBJ databases">
        <title>Another draft genome of Portunus trituberculatus and its Hox gene families provides insights of decapod evolution.</title>
        <authorList>
            <person name="Jeong J.-H."/>
            <person name="Song I."/>
            <person name="Kim S."/>
            <person name="Choi T."/>
            <person name="Kim D."/>
            <person name="Ryu S."/>
            <person name="Kim W."/>
        </authorList>
    </citation>
    <scope>NUCLEOTIDE SEQUENCE [LARGE SCALE GENOMIC DNA]</scope>
    <source>
        <tissue evidence="4">Muscle</tissue>
    </source>
</reference>
<evidence type="ECO:0000313" key="4">
    <source>
        <dbReference type="EMBL" id="MPC85208.1"/>
    </source>
</evidence>
<dbReference type="InterPro" id="IPR000299">
    <property type="entry name" value="FERM_domain"/>
</dbReference>
<keyword evidence="2" id="KW-1133">Transmembrane helix</keyword>
<dbReference type="InterPro" id="IPR029071">
    <property type="entry name" value="Ubiquitin-like_domsf"/>
</dbReference>
<evidence type="ECO:0000256" key="1">
    <source>
        <dbReference type="ARBA" id="ARBA00022737"/>
    </source>
</evidence>
<dbReference type="Pfam" id="PF21989">
    <property type="entry name" value="RA_2"/>
    <property type="match status" value="1"/>
</dbReference>
<dbReference type="CDD" id="cd17094">
    <property type="entry name" value="FERM_F1_Max1_like"/>
    <property type="match status" value="1"/>
</dbReference>
<dbReference type="InterPro" id="IPR014352">
    <property type="entry name" value="FERM/acyl-CoA-bd_prot_sf"/>
</dbReference>
<dbReference type="PANTHER" id="PTHR22903:SF8">
    <property type="entry name" value="MAX-1A"/>
    <property type="match status" value="1"/>
</dbReference>
<proteinExistence type="predicted"/>
<protein>
    <recommendedName>
        <fullName evidence="3">FERM domain-containing protein</fullName>
    </recommendedName>
</protein>
<dbReference type="SUPFAM" id="SSF47031">
    <property type="entry name" value="Second domain of FERM"/>
    <property type="match status" value="1"/>
</dbReference>
<feature type="transmembrane region" description="Helical" evidence="2">
    <location>
        <begin position="152"/>
        <end position="178"/>
    </location>
</feature>
<dbReference type="EMBL" id="VSRR010067676">
    <property type="protein sequence ID" value="MPC85208.1"/>
    <property type="molecule type" value="Genomic_DNA"/>
</dbReference>
<sequence>MEVLSILLKNPYHHSLPHAIPVHFINGTYQVIGFDGSTTIEEFLSSLNHEIGCRDVQQSGFALFSDDPIEKDLEHCLNRNAKLCDVISKWETALREKGSGKFENTKVIRLLYKSRLYYRAAAKHETDKEKLLLCYQVNQQIQQGKFPITWELALELATLMAQVTTIYCSYLLIFVFHLQFVNY</sequence>
<accession>A0A5B7IX06</accession>
<dbReference type="OrthoDB" id="6285196at2759"/>
<dbReference type="Gene3D" id="3.10.20.90">
    <property type="entry name" value="Phosphatidylinositol 3-kinase Catalytic Subunit, Chain A, domain 1"/>
    <property type="match status" value="1"/>
</dbReference>
<keyword evidence="5" id="KW-1185">Reference proteome</keyword>
<keyword evidence="2" id="KW-0812">Transmembrane</keyword>
<organism evidence="4 5">
    <name type="scientific">Portunus trituberculatus</name>
    <name type="common">Swimming crab</name>
    <name type="synonym">Neptunus trituberculatus</name>
    <dbReference type="NCBI Taxonomy" id="210409"/>
    <lineage>
        <taxon>Eukaryota</taxon>
        <taxon>Metazoa</taxon>
        <taxon>Ecdysozoa</taxon>
        <taxon>Arthropoda</taxon>
        <taxon>Crustacea</taxon>
        <taxon>Multicrustacea</taxon>
        <taxon>Malacostraca</taxon>
        <taxon>Eumalacostraca</taxon>
        <taxon>Eucarida</taxon>
        <taxon>Decapoda</taxon>
        <taxon>Pleocyemata</taxon>
        <taxon>Brachyura</taxon>
        <taxon>Eubrachyura</taxon>
        <taxon>Portunoidea</taxon>
        <taxon>Portunidae</taxon>
        <taxon>Portuninae</taxon>
        <taxon>Portunus</taxon>
    </lineage>
</organism>
<keyword evidence="1" id="KW-0677">Repeat</keyword>
<gene>
    <name evidence="4" type="ORF">E2C01_079972</name>
</gene>
<dbReference type="InterPro" id="IPR035963">
    <property type="entry name" value="FERM_2"/>
</dbReference>
<dbReference type="AlphaFoldDB" id="A0A5B7IX06"/>
<dbReference type="SUPFAM" id="SSF54236">
    <property type="entry name" value="Ubiquitin-like"/>
    <property type="match status" value="1"/>
</dbReference>
<feature type="domain" description="FERM" evidence="3">
    <location>
        <begin position="18"/>
        <end position="183"/>
    </location>
</feature>
<comment type="caution">
    <text evidence="4">The sequence shown here is derived from an EMBL/GenBank/DDBJ whole genome shotgun (WGS) entry which is preliminary data.</text>
</comment>
<evidence type="ECO:0000256" key="2">
    <source>
        <dbReference type="SAM" id="Phobius"/>
    </source>
</evidence>
<dbReference type="Gene3D" id="1.20.80.10">
    <property type="match status" value="1"/>
</dbReference>
<keyword evidence="2" id="KW-0472">Membrane</keyword>
<dbReference type="PROSITE" id="PS50057">
    <property type="entry name" value="FERM_3"/>
    <property type="match status" value="1"/>
</dbReference>
<name>A0A5B7IX06_PORTR</name>
<evidence type="ECO:0000259" key="3">
    <source>
        <dbReference type="PROSITE" id="PS50057"/>
    </source>
</evidence>
<evidence type="ECO:0000313" key="5">
    <source>
        <dbReference type="Proteomes" id="UP000324222"/>
    </source>
</evidence>